<name>A0A9P0KL19_ACAOB</name>
<dbReference type="EMBL" id="CAKOFQ010006812">
    <property type="protein sequence ID" value="CAH1973606.1"/>
    <property type="molecule type" value="Genomic_DNA"/>
</dbReference>
<evidence type="ECO:0000313" key="2">
    <source>
        <dbReference type="EMBL" id="CAH1973606.1"/>
    </source>
</evidence>
<dbReference type="AlphaFoldDB" id="A0A9P0KL19"/>
<keyword evidence="1" id="KW-0472">Membrane</keyword>
<keyword evidence="3" id="KW-1185">Reference proteome</keyword>
<keyword evidence="1" id="KW-1133">Transmembrane helix</keyword>
<accession>A0A9P0KL19</accession>
<comment type="caution">
    <text evidence="2">The sequence shown here is derived from an EMBL/GenBank/DDBJ whole genome shotgun (WGS) entry which is preliminary data.</text>
</comment>
<evidence type="ECO:0000256" key="1">
    <source>
        <dbReference type="SAM" id="Phobius"/>
    </source>
</evidence>
<reference evidence="2" key="1">
    <citation type="submission" date="2022-03" db="EMBL/GenBank/DDBJ databases">
        <authorList>
            <person name="Sayadi A."/>
        </authorList>
    </citation>
    <scope>NUCLEOTIDE SEQUENCE</scope>
</reference>
<dbReference type="Proteomes" id="UP001152888">
    <property type="component" value="Unassembled WGS sequence"/>
</dbReference>
<sequence>MHPQKRNKIVGLQDFSHFEECPRKDRNEFVMMLHLLEMIGGLICLGWLLGCDVGVGIICGGVESMGLISGGGLGGGVFKICGSVCRICCAEPLDNSLPEALKLRLRGAFTTGLPGMFAMLDRPAAKDATCGRPCREAKF</sequence>
<evidence type="ECO:0000313" key="3">
    <source>
        <dbReference type="Proteomes" id="UP001152888"/>
    </source>
</evidence>
<feature type="transmembrane region" description="Helical" evidence="1">
    <location>
        <begin position="29"/>
        <end position="49"/>
    </location>
</feature>
<protein>
    <submittedName>
        <fullName evidence="2">Uncharacterized protein</fullName>
    </submittedName>
</protein>
<proteinExistence type="predicted"/>
<gene>
    <name evidence="2" type="ORF">ACAOBT_LOCUS10653</name>
</gene>
<keyword evidence="1" id="KW-0812">Transmembrane</keyword>
<organism evidence="2 3">
    <name type="scientific">Acanthoscelides obtectus</name>
    <name type="common">Bean weevil</name>
    <name type="synonym">Bruchus obtectus</name>
    <dbReference type="NCBI Taxonomy" id="200917"/>
    <lineage>
        <taxon>Eukaryota</taxon>
        <taxon>Metazoa</taxon>
        <taxon>Ecdysozoa</taxon>
        <taxon>Arthropoda</taxon>
        <taxon>Hexapoda</taxon>
        <taxon>Insecta</taxon>
        <taxon>Pterygota</taxon>
        <taxon>Neoptera</taxon>
        <taxon>Endopterygota</taxon>
        <taxon>Coleoptera</taxon>
        <taxon>Polyphaga</taxon>
        <taxon>Cucujiformia</taxon>
        <taxon>Chrysomeloidea</taxon>
        <taxon>Chrysomelidae</taxon>
        <taxon>Bruchinae</taxon>
        <taxon>Bruchini</taxon>
        <taxon>Acanthoscelides</taxon>
    </lineage>
</organism>